<dbReference type="AlphaFoldDB" id="E4N434"/>
<evidence type="ECO:0000313" key="3">
    <source>
        <dbReference type="Proteomes" id="UP000007076"/>
    </source>
</evidence>
<evidence type="ECO:0000313" key="2">
    <source>
        <dbReference type="EMBL" id="BAJ25965.1"/>
    </source>
</evidence>
<name>E4N434_KITSK</name>
<sequence>MGVAHPRPLRFVSIPYPPRSSRRTIRAAAFPLPPLPPPPRPRSLRLPVPPTGPEGVVLGVLAVRVRGSDPPGGFGVPWVSEPAGRLRP</sequence>
<dbReference type="EMBL" id="AP010968">
    <property type="protein sequence ID" value="BAJ25965.1"/>
    <property type="molecule type" value="Genomic_DNA"/>
</dbReference>
<dbReference type="STRING" id="452652.KSE_01140"/>
<accession>E4N434</accession>
<proteinExistence type="predicted"/>
<protein>
    <submittedName>
        <fullName evidence="2">Uncharacterized protein</fullName>
    </submittedName>
</protein>
<feature type="compositionally biased region" description="Pro residues" evidence="1">
    <location>
        <begin position="31"/>
        <end position="50"/>
    </location>
</feature>
<dbReference type="Proteomes" id="UP000007076">
    <property type="component" value="Chromosome"/>
</dbReference>
<dbReference type="HOGENOM" id="CLU_2464942_0_0_11"/>
<gene>
    <name evidence="2" type="ordered locus">KSE_01140</name>
</gene>
<dbReference type="KEGG" id="ksk:KSE_01140"/>
<dbReference type="PATRIC" id="fig|452652.3.peg.105"/>
<organism evidence="2 3">
    <name type="scientific">Kitasatospora setae (strain ATCC 33774 / DSM 43861 / JCM 3304 / KCC A-0304 / NBRC 14216 / KM-6054)</name>
    <name type="common">Streptomyces setae</name>
    <dbReference type="NCBI Taxonomy" id="452652"/>
    <lineage>
        <taxon>Bacteria</taxon>
        <taxon>Bacillati</taxon>
        <taxon>Actinomycetota</taxon>
        <taxon>Actinomycetes</taxon>
        <taxon>Kitasatosporales</taxon>
        <taxon>Streptomycetaceae</taxon>
        <taxon>Kitasatospora</taxon>
    </lineage>
</organism>
<evidence type="ECO:0000256" key="1">
    <source>
        <dbReference type="SAM" id="MobiDB-lite"/>
    </source>
</evidence>
<reference evidence="2 3" key="1">
    <citation type="journal article" date="2010" name="DNA Res.">
        <title>Genome sequence of Kitasatospora setae NBRC 14216T: an evolutionary snapshot of the family Streptomycetaceae.</title>
        <authorList>
            <person name="Ichikawa N."/>
            <person name="Oguchi A."/>
            <person name="Ikeda H."/>
            <person name="Ishikawa J."/>
            <person name="Kitani S."/>
            <person name="Watanabe Y."/>
            <person name="Nakamura S."/>
            <person name="Katano Y."/>
            <person name="Kishi E."/>
            <person name="Sasagawa M."/>
            <person name="Ankai A."/>
            <person name="Fukui S."/>
            <person name="Hashimoto Y."/>
            <person name="Kamata S."/>
            <person name="Otoguro M."/>
            <person name="Tanikawa S."/>
            <person name="Nihira T."/>
            <person name="Horinouchi S."/>
            <person name="Ohnishi Y."/>
            <person name="Hayakawa M."/>
            <person name="Kuzuyama T."/>
            <person name="Arisawa A."/>
            <person name="Nomoto F."/>
            <person name="Miura H."/>
            <person name="Takahashi Y."/>
            <person name="Fujita N."/>
        </authorList>
    </citation>
    <scope>NUCLEOTIDE SEQUENCE [LARGE SCALE GENOMIC DNA]</scope>
    <source>
        <strain evidence="3">ATCC 33774 / DSM 43861 / JCM 3304 / KCC A-0304 / NBRC 14216 / KM-6054</strain>
    </source>
</reference>
<keyword evidence="3" id="KW-1185">Reference proteome</keyword>
<feature type="region of interest" description="Disordered" evidence="1">
    <location>
        <begin position="30"/>
        <end position="50"/>
    </location>
</feature>